<dbReference type="PANTHER" id="PTHR11923:SF51">
    <property type="entry name" value="LYSOSOME MEMBRANE PROTEIN 2"/>
    <property type="match status" value="1"/>
</dbReference>
<dbReference type="RefSeq" id="XP_009174096.1">
    <property type="nucleotide sequence ID" value="XM_009175832.1"/>
</dbReference>
<dbReference type="GO" id="GO:0016020">
    <property type="term" value="C:membrane"/>
    <property type="evidence" value="ECO:0007669"/>
    <property type="project" value="UniProtKB-SubCell"/>
</dbReference>
<gene>
    <name evidence="9" type="ORF">T265_09677</name>
</gene>
<accession>A0A074Z504</accession>
<keyword evidence="3 8" id="KW-0812">Transmembrane</keyword>
<dbReference type="PRINTS" id="PR01609">
    <property type="entry name" value="CD36FAMILY"/>
</dbReference>
<evidence type="ECO:0000256" key="7">
    <source>
        <dbReference type="SAM" id="MobiDB-lite"/>
    </source>
</evidence>
<dbReference type="KEGG" id="ovi:T265_09677"/>
<dbReference type="GO" id="GO:0005044">
    <property type="term" value="F:scavenger receptor activity"/>
    <property type="evidence" value="ECO:0007669"/>
    <property type="project" value="TreeGrafter"/>
</dbReference>
<keyword evidence="4 8" id="KW-1133">Transmembrane helix</keyword>
<dbReference type="CTD" id="20323845"/>
<dbReference type="InterPro" id="IPR013083">
    <property type="entry name" value="Znf_RING/FYVE/PHD"/>
</dbReference>
<dbReference type="Gene3D" id="3.30.40.10">
    <property type="entry name" value="Zinc/RING finger domain, C3HC4 (zinc finger)"/>
    <property type="match status" value="1"/>
</dbReference>
<feature type="transmembrane region" description="Helical" evidence="8">
    <location>
        <begin position="517"/>
        <end position="540"/>
    </location>
</feature>
<dbReference type="OrthoDB" id="18585at2759"/>
<evidence type="ECO:0008006" key="11">
    <source>
        <dbReference type="Google" id="ProtNLM"/>
    </source>
</evidence>
<dbReference type="GO" id="GO:0005737">
    <property type="term" value="C:cytoplasm"/>
    <property type="evidence" value="ECO:0007669"/>
    <property type="project" value="TreeGrafter"/>
</dbReference>
<feature type="compositionally biased region" description="Polar residues" evidence="7">
    <location>
        <begin position="1010"/>
        <end position="1019"/>
    </location>
</feature>
<evidence type="ECO:0000256" key="2">
    <source>
        <dbReference type="ARBA" id="ARBA00010532"/>
    </source>
</evidence>
<feature type="transmembrane region" description="Helical" evidence="8">
    <location>
        <begin position="949"/>
        <end position="973"/>
    </location>
</feature>
<proteinExistence type="inferred from homology"/>
<keyword evidence="5 8" id="KW-0472">Membrane</keyword>
<protein>
    <recommendedName>
        <fullName evidence="11">CD36 family protein</fullName>
    </recommendedName>
</protein>
<evidence type="ECO:0000256" key="4">
    <source>
        <dbReference type="ARBA" id="ARBA00022989"/>
    </source>
</evidence>
<dbReference type="Pfam" id="PF01130">
    <property type="entry name" value="CD36"/>
    <property type="match status" value="1"/>
</dbReference>
<organism evidence="9 10">
    <name type="scientific">Opisthorchis viverrini</name>
    <name type="common">Southeast Asian liver fluke</name>
    <dbReference type="NCBI Taxonomy" id="6198"/>
    <lineage>
        <taxon>Eukaryota</taxon>
        <taxon>Metazoa</taxon>
        <taxon>Spiralia</taxon>
        <taxon>Lophotrochozoa</taxon>
        <taxon>Platyhelminthes</taxon>
        <taxon>Trematoda</taxon>
        <taxon>Digenea</taxon>
        <taxon>Opisthorchiida</taxon>
        <taxon>Opisthorchiata</taxon>
        <taxon>Opisthorchiidae</taxon>
        <taxon>Opisthorchis</taxon>
    </lineage>
</organism>
<dbReference type="PANTHER" id="PTHR11923">
    <property type="entry name" value="SCAVENGER RECEPTOR CLASS B TYPE-1 SR-B1"/>
    <property type="match status" value="1"/>
</dbReference>
<evidence type="ECO:0000313" key="9">
    <source>
        <dbReference type="EMBL" id="KER22143.1"/>
    </source>
</evidence>
<feature type="compositionally biased region" description="Polar residues" evidence="7">
    <location>
        <begin position="357"/>
        <end position="389"/>
    </location>
</feature>
<evidence type="ECO:0000256" key="6">
    <source>
        <dbReference type="ARBA" id="ARBA00023180"/>
    </source>
</evidence>
<dbReference type="GeneID" id="20323845"/>
<feature type="region of interest" description="Disordered" evidence="7">
    <location>
        <begin position="1010"/>
        <end position="1047"/>
    </location>
</feature>
<comment type="similarity">
    <text evidence="2">Belongs to the CD36 family.</text>
</comment>
<keyword evidence="6" id="KW-0325">Glycoprotein</keyword>
<keyword evidence="10" id="KW-1185">Reference proteome</keyword>
<dbReference type="EMBL" id="KL596916">
    <property type="protein sequence ID" value="KER22143.1"/>
    <property type="molecule type" value="Genomic_DNA"/>
</dbReference>
<evidence type="ECO:0000256" key="3">
    <source>
        <dbReference type="ARBA" id="ARBA00022692"/>
    </source>
</evidence>
<comment type="subcellular location">
    <subcellularLocation>
        <location evidence="1">Membrane</location>
    </subcellularLocation>
</comment>
<sequence length="1047" mass="116350">MKSWSSNASVLEVDVDTAKQRSLDWHLPLNYEKCVHVSFGGDSASAFFMHGEKGPENTMMIDAIKDLSIWVSSNLSFSLHHEKSAQKAFAILRMIRRTFSRITRMDFQILYGAYVRPLLEYANQAVYSGRSSDVTLIERVQRAATRMVVGLKSVDYETRLAMVDLFPLEYHRLRGDLILTCALFEQSLANSSDYAFSLHKNLPHRLVGAWNNLLPTVAHASSTEFIALQDDSDQHVHIYEAVMLPSPKEKWVRKGRPQKPHTPIAQRLTLTTGALSNTAEMFLKPKIPALFKRHLLYATVSGVRQQCPTSCALGSGRPPQPIRELRSMNSDENPVYRLFYPQSTRDSRTPSRPGAYRSNSMSNPIDPSHPTASGSGEPTTTGRLISTGRQRVAPSGSGHHRHRTSCLDLNTDVGASRTHGRRNARRSGPVGTTAVARWDSSDSDADDFDFVNNLHLSSLLFRHLQSGSSVRATYNVDRLTQNTGECAICLEDLAEGDLIARLQCLCVYHKKSKPLRITLIVAAALFIVIALFTLILVLIFDRLFLALLAQKLAISPNSPVYESWLVPTVPIYFSVYLLNLTNPTEVLAGARPHLQEVGPYVYRERRERFDVQFGNGSESHTVRFKYRIFYYFDREKSINDPSTVRINTPNLYFLAMTSSNMGWLLGDDGPFITLTAEEVMWGYTPTLVNYLRVFLGDKKVGLFATNNGTNVNEFVVNTGAKNIQDIGKIYEVNGQQILDIWDNVEANMLNGTDGTVAAPGLRVGSTVEFHVPDICRSVTSYAVNTTTTQERDDVEVTVFSGSPPNSTDPLAKWRTDMFCTKDTGCPPQGLLSLQRCVARKGGDLPLFLSQPFFLGADPEIAAAFDGLPTPTKEKYSTWVHIEPTTGFVLEAFKRIQFNILMENSGSKYKDMKGPYYFPLAWIAEIAVADKKSVDMLADMVLAPRKKVPLILTIIGAISTVLAVTLIVILVACVRTRSISHRAKRNGTVSPASPVITTTCTKESHIDTYTSVTSPWSSTKPRAPETQVTEAKPLLHSPSHNDPTAPVA</sequence>
<reference evidence="9 10" key="1">
    <citation type="submission" date="2013-11" db="EMBL/GenBank/DDBJ databases">
        <title>Opisthorchis viverrini - life in the bile duct.</title>
        <authorList>
            <person name="Young N.D."/>
            <person name="Nagarajan N."/>
            <person name="Lin S.J."/>
            <person name="Korhonen P.K."/>
            <person name="Jex A.R."/>
            <person name="Hall R.S."/>
            <person name="Safavi-Hemami H."/>
            <person name="Kaewkong W."/>
            <person name="Bertrand D."/>
            <person name="Gao S."/>
            <person name="Seet Q."/>
            <person name="Wongkham S."/>
            <person name="Teh B.T."/>
            <person name="Wongkham C."/>
            <person name="Intapan P.M."/>
            <person name="Maleewong W."/>
            <person name="Yang X."/>
            <person name="Hu M."/>
            <person name="Wang Z."/>
            <person name="Hofmann A."/>
            <person name="Sternberg P.W."/>
            <person name="Tan P."/>
            <person name="Wang J."/>
            <person name="Gasser R.B."/>
        </authorList>
    </citation>
    <scope>NUCLEOTIDE SEQUENCE [LARGE SCALE GENOMIC DNA]</scope>
</reference>
<evidence type="ECO:0000256" key="1">
    <source>
        <dbReference type="ARBA" id="ARBA00004370"/>
    </source>
</evidence>
<evidence type="ECO:0000256" key="5">
    <source>
        <dbReference type="ARBA" id="ARBA00023136"/>
    </source>
</evidence>
<dbReference type="AlphaFoldDB" id="A0A074Z504"/>
<evidence type="ECO:0000313" key="10">
    <source>
        <dbReference type="Proteomes" id="UP000054324"/>
    </source>
</evidence>
<dbReference type="InterPro" id="IPR002159">
    <property type="entry name" value="CD36_fam"/>
</dbReference>
<name>A0A074Z504_OPIVI</name>
<feature type="region of interest" description="Disordered" evidence="7">
    <location>
        <begin position="311"/>
        <end position="432"/>
    </location>
</feature>
<evidence type="ECO:0000256" key="8">
    <source>
        <dbReference type="SAM" id="Phobius"/>
    </source>
</evidence>
<dbReference type="Proteomes" id="UP000054324">
    <property type="component" value="Unassembled WGS sequence"/>
</dbReference>